<gene>
    <name evidence="1" type="ORF">PL9214520334</name>
</gene>
<dbReference type="OrthoDB" id="9801102at2"/>
<evidence type="ECO:0008006" key="3">
    <source>
        <dbReference type="Google" id="ProtNLM"/>
    </source>
</evidence>
<reference evidence="2" key="1">
    <citation type="submission" date="2015-10" db="EMBL/GenBank/DDBJ databases">
        <authorList>
            <person name="Regsiter A."/>
            <person name="william w."/>
        </authorList>
    </citation>
    <scope>NUCLEOTIDE SEQUENCE [LARGE SCALE GENOMIC DNA]</scope>
</reference>
<accession>A0A1J1LMT6</accession>
<protein>
    <recommendedName>
        <fullName evidence="3">Plasmid maintenance system killer protein</fullName>
    </recommendedName>
</protein>
<dbReference type="Gene3D" id="3.30.2310.20">
    <property type="entry name" value="RelE-like"/>
    <property type="match status" value="1"/>
</dbReference>
<name>A0A1J1LMT6_9CYAN</name>
<dbReference type="AlphaFoldDB" id="A0A1J1LMT6"/>
<dbReference type="InterPro" id="IPR035093">
    <property type="entry name" value="RelE/ParE_toxin_dom_sf"/>
</dbReference>
<proteinExistence type="predicted"/>
<dbReference type="SUPFAM" id="SSF143011">
    <property type="entry name" value="RelE-like"/>
    <property type="match status" value="1"/>
</dbReference>
<evidence type="ECO:0000313" key="2">
    <source>
        <dbReference type="Proteomes" id="UP000184315"/>
    </source>
</evidence>
<dbReference type="EMBL" id="CZDF01000158">
    <property type="protein sequence ID" value="CUR33795.1"/>
    <property type="molecule type" value="Genomic_DNA"/>
</dbReference>
<keyword evidence="2" id="KW-1185">Reference proteome</keyword>
<sequence length="94" mass="11194">MPQKYKDKRTAKFAAGDRVKKFQAFERQAYKRLEILEAAPNKESLIALPSNHFEALSGDRKGQYSIRINDKWRICFEWTETENRPFNIEIVDYH</sequence>
<dbReference type="PANTHER" id="PTHR40266">
    <property type="entry name" value="TOXIN HIGB-1"/>
    <property type="match status" value="1"/>
</dbReference>
<dbReference type="PANTHER" id="PTHR40266:SF2">
    <property type="entry name" value="TOXIN HIGB-1"/>
    <property type="match status" value="1"/>
</dbReference>
<dbReference type="Proteomes" id="UP000184315">
    <property type="component" value="Unassembled WGS sequence"/>
</dbReference>
<dbReference type="STRING" id="671072.PL9214520334"/>
<organism evidence="1 2">
    <name type="scientific">Planktothrix tepida PCC 9214</name>
    <dbReference type="NCBI Taxonomy" id="671072"/>
    <lineage>
        <taxon>Bacteria</taxon>
        <taxon>Bacillati</taxon>
        <taxon>Cyanobacteriota</taxon>
        <taxon>Cyanophyceae</taxon>
        <taxon>Oscillatoriophycideae</taxon>
        <taxon>Oscillatoriales</taxon>
        <taxon>Microcoleaceae</taxon>
        <taxon>Planktothrix</taxon>
    </lineage>
</organism>
<dbReference type="InterPro" id="IPR007711">
    <property type="entry name" value="HigB-1"/>
</dbReference>
<dbReference type="Pfam" id="PF05015">
    <property type="entry name" value="HigB-like_toxin"/>
    <property type="match status" value="1"/>
</dbReference>
<evidence type="ECO:0000313" key="1">
    <source>
        <dbReference type="EMBL" id="CUR33795.1"/>
    </source>
</evidence>
<dbReference type="RefSeq" id="WP_072720388.1">
    <property type="nucleotide sequence ID" value="NZ_LN889803.1"/>
</dbReference>